<evidence type="ECO:0000256" key="4">
    <source>
        <dbReference type="SAM" id="MobiDB-lite"/>
    </source>
</evidence>
<feature type="compositionally biased region" description="Acidic residues" evidence="4">
    <location>
        <begin position="141"/>
        <end position="154"/>
    </location>
</feature>
<proteinExistence type="inferred from homology"/>
<evidence type="ECO:0000256" key="1">
    <source>
        <dbReference type="ARBA" id="ARBA00011028"/>
    </source>
</evidence>
<dbReference type="EMBL" id="FNHL01000001">
    <property type="protein sequence ID" value="SDM06199.1"/>
    <property type="molecule type" value="Genomic_DNA"/>
</dbReference>
<evidence type="ECO:0000313" key="5">
    <source>
        <dbReference type="EMBL" id="SDM06199.1"/>
    </source>
</evidence>
<accession>A0A1G9Q5G8</accession>
<feature type="region of interest" description="Disordered" evidence="4">
    <location>
        <begin position="135"/>
        <end position="169"/>
    </location>
</feature>
<comment type="similarity">
    <text evidence="1">Belongs to the bacterial solute-binding protein 9 family.</text>
</comment>
<feature type="compositionally biased region" description="Polar residues" evidence="4">
    <location>
        <begin position="36"/>
        <end position="48"/>
    </location>
</feature>
<dbReference type="InterPro" id="IPR006127">
    <property type="entry name" value="ZnuA-like"/>
</dbReference>
<dbReference type="SUPFAM" id="SSF53807">
    <property type="entry name" value="Helical backbone' metal receptor"/>
    <property type="match status" value="1"/>
</dbReference>
<protein>
    <submittedName>
        <fullName evidence="5">Zinc transport system substrate-binding protein</fullName>
    </submittedName>
</protein>
<feature type="compositionally biased region" description="Basic and acidic residues" evidence="4">
    <location>
        <begin position="155"/>
        <end position="165"/>
    </location>
</feature>
<keyword evidence="2" id="KW-0813">Transport</keyword>
<dbReference type="AlphaFoldDB" id="A0A1G9Q5G8"/>
<gene>
    <name evidence="5" type="ORF">SAMN04487949_0695</name>
</gene>
<dbReference type="PROSITE" id="PS51318">
    <property type="entry name" value="TAT"/>
    <property type="match status" value="1"/>
</dbReference>
<feature type="region of interest" description="Disordered" evidence="4">
    <location>
        <begin position="28"/>
        <end position="48"/>
    </location>
</feature>
<evidence type="ECO:0000256" key="2">
    <source>
        <dbReference type="ARBA" id="ARBA00022448"/>
    </source>
</evidence>
<evidence type="ECO:0000256" key="3">
    <source>
        <dbReference type="ARBA" id="ARBA00022729"/>
    </source>
</evidence>
<dbReference type="InterPro" id="IPR006311">
    <property type="entry name" value="TAT_signal"/>
</dbReference>
<dbReference type="RefSeq" id="WP_089694095.1">
    <property type="nucleotide sequence ID" value="NZ_FNHL01000001.1"/>
</dbReference>
<dbReference type="PANTHER" id="PTHR42953">
    <property type="entry name" value="HIGH-AFFINITY ZINC UPTAKE SYSTEM PROTEIN ZNUA-RELATED"/>
    <property type="match status" value="1"/>
</dbReference>
<reference evidence="6" key="1">
    <citation type="submission" date="2016-10" db="EMBL/GenBank/DDBJ databases">
        <authorList>
            <person name="Varghese N."/>
            <person name="Submissions S."/>
        </authorList>
    </citation>
    <scope>NUCLEOTIDE SEQUENCE [LARGE SCALE GENOMIC DNA]</scope>
    <source>
        <strain evidence="6">CGMCC 1.10119</strain>
    </source>
</reference>
<keyword evidence="6" id="KW-1185">Reference proteome</keyword>
<dbReference type="STRING" id="660521.SAMN04487949_0695"/>
<keyword evidence="3" id="KW-0732">Signal</keyword>
<dbReference type="PROSITE" id="PS51257">
    <property type="entry name" value="PROKAR_LIPOPROTEIN"/>
    <property type="match status" value="1"/>
</dbReference>
<dbReference type="GO" id="GO:0030001">
    <property type="term" value="P:metal ion transport"/>
    <property type="evidence" value="ECO:0007669"/>
    <property type="project" value="InterPro"/>
</dbReference>
<organism evidence="5 6">
    <name type="scientific">Halogranum gelatinilyticum</name>
    <dbReference type="NCBI Taxonomy" id="660521"/>
    <lineage>
        <taxon>Archaea</taxon>
        <taxon>Methanobacteriati</taxon>
        <taxon>Methanobacteriota</taxon>
        <taxon>Stenosarchaea group</taxon>
        <taxon>Halobacteria</taxon>
        <taxon>Halobacteriales</taxon>
        <taxon>Haloferacaceae</taxon>
    </lineage>
</organism>
<dbReference type="OrthoDB" id="50488at2157"/>
<dbReference type="PANTHER" id="PTHR42953:SF3">
    <property type="entry name" value="HIGH-AFFINITY ZINC UPTAKE SYSTEM PROTEIN ZNUA"/>
    <property type="match status" value="1"/>
</dbReference>
<name>A0A1G9Q5G8_9EURY</name>
<dbReference type="Pfam" id="PF01297">
    <property type="entry name" value="ZnuA"/>
    <property type="match status" value="1"/>
</dbReference>
<dbReference type="InterPro" id="IPR050492">
    <property type="entry name" value="Bact_metal-bind_prot9"/>
</dbReference>
<dbReference type="Proteomes" id="UP000199451">
    <property type="component" value="Unassembled WGS sequence"/>
</dbReference>
<evidence type="ECO:0000313" key="6">
    <source>
        <dbReference type="Proteomes" id="UP000199451"/>
    </source>
</evidence>
<dbReference type="Gene3D" id="3.40.50.1980">
    <property type="entry name" value="Nitrogenase molybdenum iron protein domain"/>
    <property type="match status" value="2"/>
</dbReference>
<sequence length="341" mass="36426">MSSPTRRRFLAAATAGTLAAVSGCLGGSAAPDSQAADGQQSPNGHDVQSSFFVAGDIARHVAGEEATVSDLVPFGQHGHGWEPGPQIQRAVADADAFVYVGEGFQPWADDIVANLATDAPDLPVVAVREGIDLLPAPESDEHADEDSHDETDDHESEHDDDHGAADPHFWLDPQRAKQATMNVRDAFADFDAGNEATYETNAESFAAALDDLDAEFEETLADRERDVVLVAGHNAFQYLAERYGFEVHALVGIAPDATPSPQAIREAQAVIDRHDIEHVLAPVFESDRAATQLVEETDATATLPVTPIPTLTAEWADQGWGYLDVMREVNLDSLATALGAK</sequence>
<dbReference type="GO" id="GO:0046872">
    <property type="term" value="F:metal ion binding"/>
    <property type="evidence" value="ECO:0007669"/>
    <property type="project" value="InterPro"/>
</dbReference>